<dbReference type="InterPro" id="IPR059103">
    <property type="entry name" value="FixC-like_C"/>
</dbReference>
<gene>
    <name evidence="6" type="ORF">GWK48_07635</name>
</gene>
<dbReference type="KEGG" id="mten:GWK48_07635"/>
<dbReference type="EMBL" id="CP049074">
    <property type="protein sequence ID" value="QKR00263.1"/>
    <property type="molecule type" value="Genomic_DNA"/>
</dbReference>
<name>A0A6N0NWK9_9CREN</name>
<dbReference type="OrthoDB" id="7950at2157"/>
<evidence type="ECO:0000313" key="6">
    <source>
        <dbReference type="EMBL" id="QKR00263.1"/>
    </source>
</evidence>
<dbReference type="PANTHER" id="PTHR43624:SF2">
    <property type="entry name" value="ELECTRON TRANSFER FLAVOPROTEIN-QUINONE OXIDOREDUCTASE YDIS-RELATED"/>
    <property type="match status" value="1"/>
</dbReference>
<keyword evidence="2" id="KW-0285">Flavoprotein</keyword>
<keyword evidence="3" id="KW-0274">FAD</keyword>
<keyword evidence="7" id="KW-1185">Reference proteome</keyword>
<dbReference type="GeneID" id="55641810"/>
<evidence type="ECO:0000256" key="2">
    <source>
        <dbReference type="ARBA" id="ARBA00022630"/>
    </source>
</evidence>
<dbReference type="Proteomes" id="UP000509301">
    <property type="component" value="Chromosome"/>
</dbReference>
<evidence type="ECO:0000256" key="3">
    <source>
        <dbReference type="ARBA" id="ARBA00022827"/>
    </source>
</evidence>
<evidence type="ECO:0000256" key="4">
    <source>
        <dbReference type="ARBA" id="ARBA00023002"/>
    </source>
</evidence>
<feature type="domain" description="FixC-like C-terminal" evidence="5">
    <location>
        <begin position="346"/>
        <end position="374"/>
    </location>
</feature>
<dbReference type="GO" id="GO:0016491">
    <property type="term" value="F:oxidoreductase activity"/>
    <property type="evidence" value="ECO:0007669"/>
    <property type="project" value="UniProtKB-KW"/>
</dbReference>
<evidence type="ECO:0000256" key="1">
    <source>
        <dbReference type="ARBA" id="ARBA00001974"/>
    </source>
</evidence>
<organism evidence="6 7">
    <name type="scientific">Metallosphaera tengchongensis</name>
    <dbReference type="NCBI Taxonomy" id="1532350"/>
    <lineage>
        <taxon>Archaea</taxon>
        <taxon>Thermoproteota</taxon>
        <taxon>Thermoprotei</taxon>
        <taxon>Sulfolobales</taxon>
        <taxon>Sulfolobaceae</taxon>
        <taxon>Metallosphaera</taxon>
    </lineage>
</organism>
<dbReference type="SUPFAM" id="SSF51905">
    <property type="entry name" value="FAD/NAD(P)-binding domain"/>
    <property type="match status" value="1"/>
</dbReference>
<dbReference type="Gene3D" id="3.50.50.60">
    <property type="entry name" value="FAD/NAD(P)-binding domain"/>
    <property type="match status" value="1"/>
</dbReference>
<protein>
    <submittedName>
        <fullName evidence="6">FAD-dependent oxidoreductase</fullName>
    </submittedName>
</protein>
<comment type="cofactor">
    <cofactor evidence="1">
        <name>FAD</name>
        <dbReference type="ChEBI" id="CHEBI:57692"/>
    </cofactor>
</comment>
<dbReference type="RefSeq" id="WP_174631075.1">
    <property type="nucleotide sequence ID" value="NZ_CP049074.1"/>
</dbReference>
<dbReference type="InterPro" id="IPR039651">
    <property type="entry name" value="FixC-like"/>
</dbReference>
<accession>A0A6N0NWK9</accession>
<evidence type="ECO:0000313" key="7">
    <source>
        <dbReference type="Proteomes" id="UP000509301"/>
    </source>
</evidence>
<dbReference type="Pfam" id="PF26311">
    <property type="entry name" value="ETF-QO_FixC_C"/>
    <property type="match status" value="1"/>
</dbReference>
<dbReference type="PANTHER" id="PTHR43624">
    <property type="entry name" value="ELECTRON TRANSFER FLAVOPROTEIN-QUINONE OXIDOREDUCTASE YDIS-RELATED"/>
    <property type="match status" value="1"/>
</dbReference>
<evidence type="ECO:0000259" key="5">
    <source>
        <dbReference type="Pfam" id="PF26311"/>
    </source>
</evidence>
<proteinExistence type="predicted"/>
<dbReference type="Pfam" id="PF12831">
    <property type="entry name" value="FAD_oxidored"/>
    <property type="match status" value="1"/>
</dbReference>
<reference evidence="6 7" key="1">
    <citation type="submission" date="2020-02" db="EMBL/GenBank/DDBJ databases">
        <title>Comparative genome analysis reveals the metabolism and evolution of the thermophilic archaeal genus Metallosphaera.</title>
        <authorList>
            <person name="Jiang C."/>
        </authorList>
    </citation>
    <scope>NUCLEOTIDE SEQUENCE [LARGE SCALE GENOMIC DNA]</scope>
    <source>
        <strain evidence="6 7">Ric-A</strain>
    </source>
</reference>
<dbReference type="PRINTS" id="PR00469">
    <property type="entry name" value="PNDRDTASEII"/>
</dbReference>
<dbReference type="InterPro" id="IPR036188">
    <property type="entry name" value="FAD/NAD-bd_sf"/>
</dbReference>
<sequence length="401" mass="44284">MSFDADVIVVGGGLAGLSAGIVSNREGLSTLVLERGEYSGSKNVSGGRMYVHALKKLVDIQDAPLERPIVRETYLFRCGSKEVTFSFYDPDSRNSYSVLRAKFDPWLAKKAEEEGVLISYETLVYDAVREGGGVTLRTNRGDLRAKLVIEADGVTAGVSRYLGVRRLDPDFLMLGVKEVVRPEVLPEEGEAKVLVGFLNGLLGGGFVYVNKDTLSIGATVKVSSLQKEKVLAREITEDLREKMGIKGEVLEYSAHLIPYYGFDNLPPLYAPNLLVTGDAAGLLINDGFVIRGMDLAIGSGMVAGQAAKKVLESGDATKTQVYEEMLKESFVMKDMMTARRAFQLMNSERLFKTYPDLLCRVMSRMFTVEGERRRLMDVVREELAGYNLTLSQVLRDLIKVM</sequence>
<dbReference type="AlphaFoldDB" id="A0A6N0NWK9"/>
<keyword evidence="4" id="KW-0560">Oxidoreductase</keyword>